<dbReference type="RefSeq" id="WP_011654094.1">
    <property type="nucleotide sequence ID" value="NZ_JAAXBM010000023.1"/>
</dbReference>
<protein>
    <submittedName>
        <fullName evidence="1">Uncharacterized protein</fullName>
    </submittedName>
</protein>
<name>A0A6P0BZX1_RHILE</name>
<gene>
    <name evidence="1" type="ORF">GUK36_03315</name>
</gene>
<sequence>MTPKEYEEAVLERFKTAWPPPQFVVRHNVRLTGQATKVRRQIDIAIYEQGSEEPSLIVEVKRHMRAVDAPRAGATIALVQDIGGIPAIMVSTQGFSIAAANHLTWEGIGHLTVTLTEALGLRWVPLVEHRFAVDRQFRELSGDMVEALRVGNAAAFMDCDLPYEEWIAVMAVGQSLFPLASNRLLRSLATDHYDDAVRYNALQLLDDAGELETDFVNGLLEIERDLDVLELLETARL</sequence>
<dbReference type="AlphaFoldDB" id="A0A6P0BZX1"/>
<organism evidence="1 2">
    <name type="scientific">Rhizobium leguminosarum</name>
    <dbReference type="NCBI Taxonomy" id="384"/>
    <lineage>
        <taxon>Bacteria</taxon>
        <taxon>Pseudomonadati</taxon>
        <taxon>Pseudomonadota</taxon>
        <taxon>Alphaproteobacteria</taxon>
        <taxon>Hyphomicrobiales</taxon>
        <taxon>Rhizobiaceae</taxon>
        <taxon>Rhizobium/Agrobacterium group</taxon>
        <taxon>Rhizobium</taxon>
    </lineage>
</organism>
<accession>A0A6P0BZX1</accession>
<reference evidence="1 2" key="1">
    <citation type="submission" date="2020-01" db="EMBL/GenBank/DDBJ databases">
        <title>Rhizobium genotypes associated with high levels of biological nitrogen fixation by grain legumes in a temperate-maritime cropping system.</title>
        <authorList>
            <person name="Maluk M."/>
            <person name="Francesc Ferrando Molina F."/>
            <person name="Lopez Del Egido L."/>
            <person name="Lafos M."/>
            <person name="Langarica-Fuentes A."/>
            <person name="Gebre Yohannes G."/>
            <person name="Young M.W."/>
            <person name="Martin P."/>
            <person name="Gantlett R."/>
            <person name="Kenicer G."/>
            <person name="Hawes C."/>
            <person name="Begg G.S."/>
            <person name="Quilliam R.S."/>
            <person name="Squire G.R."/>
            <person name="Poole P.S."/>
            <person name="Young P.W."/>
            <person name="Iannetta P.M."/>
            <person name="James E.K."/>
        </authorList>
    </citation>
    <scope>NUCLEOTIDE SEQUENCE [LARGE SCALE GENOMIC DNA]</scope>
    <source>
        <strain evidence="1 2">JHI944</strain>
    </source>
</reference>
<comment type="caution">
    <text evidence="1">The sequence shown here is derived from an EMBL/GenBank/DDBJ whole genome shotgun (WGS) entry which is preliminary data.</text>
</comment>
<proteinExistence type="predicted"/>
<dbReference type="GeneID" id="303210316"/>
<dbReference type="Proteomes" id="UP000471409">
    <property type="component" value="Unassembled WGS sequence"/>
</dbReference>
<dbReference type="EMBL" id="WXXP01000001">
    <property type="protein sequence ID" value="NEK48457.1"/>
    <property type="molecule type" value="Genomic_DNA"/>
</dbReference>
<evidence type="ECO:0000313" key="2">
    <source>
        <dbReference type="Proteomes" id="UP000471409"/>
    </source>
</evidence>
<evidence type="ECO:0000313" key="1">
    <source>
        <dbReference type="EMBL" id="NEK48457.1"/>
    </source>
</evidence>